<sequence length="356" mass="40383">MKYYWLMAFILIFTVGCQPAEKNTFESENQPAAAMQEFRKEEVASVSPQTYEEERKEETAEPDQNQNQDPEPAIEPEPEVAVSTNPAKTPAQTLEWALTQLPEDKRLMFSFYDFATGETLSHNGDRVIFPASMIKTLYLAVFLEEVKHERQSLDAEYILQQRDKYAGSTIVGGMGLLQYEPSGTKVTHAELLSLMVAESDNVATNIITNILGFQHINDRIKEYGLKNTRAHRKMFDLESDRPHNLTTLDDLIQLLILIEEQALFDGPLHEKALDIKRGSSKCRIGRYAPEDVKVANKLGNTATILADMAIIHFPNREPIALAVMIQGKNRHQIDDEANAELMGRLSEHIINYYLQN</sequence>
<feature type="region of interest" description="Disordered" evidence="1">
    <location>
        <begin position="26"/>
        <end position="87"/>
    </location>
</feature>
<organism evidence="4 5">
    <name type="scientific">Dethiobacter alkaliphilus AHT 1</name>
    <dbReference type="NCBI Taxonomy" id="555088"/>
    <lineage>
        <taxon>Bacteria</taxon>
        <taxon>Bacillati</taxon>
        <taxon>Bacillota</taxon>
        <taxon>Dethiobacteria</taxon>
        <taxon>Dethiobacterales</taxon>
        <taxon>Dethiobacteraceae</taxon>
        <taxon>Dethiobacter</taxon>
    </lineage>
</organism>
<dbReference type="STRING" id="555088.DealDRAFT_1664"/>
<dbReference type="GO" id="GO:0008800">
    <property type="term" value="F:beta-lactamase activity"/>
    <property type="evidence" value="ECO:0007669"/>
    <property type="project" value="InterPro"/>
</dbReference>
<evidence type="ECO:0000259" key="3">
    <source>
        <dbReference type="Pfam" id="PF13354"/>
    </source>
</evidence>
<dbReference type="PROSITE" id="PS51257">
    <property type="entry name" value="PROKAR_LIPOPROTEIN"/>
    <property type="match status" value="1"/>
</dbReference>
<dbReference type="AlphaFoldDB" id="C0GGV0"/>
<dbReference type="Gene3D" id="3.40.710.10">
    <property type="entry name" value="DD-peptidase/beta-lactamase superfamily"/>
    <property type="match status" value="1"/>
</dbReference>
<dbReference type="InterPro" id="IPR012338">
    <property type="entry name" value="Beta-lactam/transpept-like"/>
</dbReference>
<dbReference type="PANTHER" id="PTHR35333">
    <property type="entry name" value="BETA-LACTAMASE"/>
    <property type="match status" value="1"/>
</dbReference>
<evidence type="ECO:0000256" key="1">
    <source>
        <dbReference type="SAM" id="MobiDB-lite"/>
    </source>
</evidence>
<comment type="caution">
    <text evidence="4">The sequence shown here is derived from an EMBL/GenBank/DDBJ whole genome shotgun (WGS) entry which is preliminary data.</text>
</comment>
<evidence type="ECO:0000313" key="5">
    <source>
        <dbReference type="Proteomes" id="UP000006443"/>
    </source>
</evidence>
<dbReference type="GO" id="GO:0046677">
    <property type="term" value="P:response to antibiotic"/>
    <property type="evidence" value="ECO:0007669"/>
    <property type="project" value="InterPro"/>
</dbReference>
<dbReference type="Proteomes" id="UP000006443">
    <property type="component" value="Unassembled WGS sequence"/>
</dbReference>
<evidence type="ECO:0000256" key="2">
    <source>
        <dbReference type="SAM" id="SignalP"/>
    </source>
</evidence>
<dbReference type="InterPro" id="IPR045155">
    <property type="entry name" value="Beta-lactam_cat"/>
</dbReference>
<proteinExistence type="predicted"/>
<evidence type="ECO:0000313" key="4">
    <source>
        <dbReference type="EMBL" id="EEG77541.1"/>
    </source>
</evidence>
<feature type="chain" id="PRO_5038826467" evidence="2">
    <location>
        <begin position="20"/>
        <end position="356"/>
    </location>
</feature>
<dbReference type="PANTHER" id="PTHR35333:SF3">
    <property type="entry name" value="BETA-LACTAMASE-TYPE TRANSPEPTIDASE FOLD CONTAINING PROTEIN"/>
    <property type="match status" value="1"/>
</dbReference>
<name>C0GGV0_DETAL</name>
<dbReference type="EMBL" id="ACJM01000007">
    <property type="protein sequence ID" value="EEG77541.1"/>
    <property type="molecule type" value="Genomic_DNA"/>
</dbReference>
<dbReference type="Pfam" id="PF13354">
    <property type="entry name" value="Beta-lactamase2"/>
    <property type="match status" value="1"/>
</dbReference>
<dbReference type="GO" id="GO:0030655">
    <property type="term" value="P:beta-lactam antibiotic catabolic process"/>
    <property type="evidence" value="ECO:0007669"/>
    <property type="project" value="InterPro"/>
</dbReference>
<dbReference type="OrthoDB" id="2078956at2"/>
<keyword evidence="5" id="KW-1185">Reference proteome</keyword>
<feature type="domain" description="Beta-lactamase class A catalytic" evidence="3">
    <location>
        <begin position="110"/>
        <end position="324"/>
    </location>
</feature>
<dbReference type="RefSeq" id="WP_008516550.1">
    <property type="nucleotide sequence ID" value="NZ_ACJM01000007.1"/>
</dbReference>
<gene>
    <name evidence="4" type="ORF">DealDRAFT_1664</name>
</gene>
<reference evidence="4 5" key="1">
    <citation type="submission" date="2009-02" db="EMBL/GenBank/DDBJ databases">
        <title>Sequencing of the draft genome and assembly of Dethiobacter alkaliphilus AHT 1.</title>
        <authorList>
            <consortium name="US DOE Joint Genome Institute (JGI-PGF)"/>
            <person name="Lucas S."/>
            <person name="Copeland A."/>
            <person name="Lapidus A."/>
            <person name="Glavina del Rio T."/>
            <person name="Dalin E."/>
            <person name="Tice H."/>
            <person name="Bruce D."/>
            <person name="Goodwin L."/>
            <person name="Pitluck S."/>
            <person name="Larimer F."/>
            <person name="Land M.L."/>
            <person name="Hauser L."/>
            <person name="Muyzer G."/>
        </authorList>
    </citation>
    <scope>NUCLEOTIDE SEQUENCE [LARGE SCALE GENOMIC DNA]</scope>
    <source>
        <strain evidence="4 5">AHT 1</strain>
    </source>
</reference>
<accession>C0GGV0</accession>
<feature type="signal peptide" evidence="2">
    <location>
        <begin position="1"/>
        <end position="19"/>
    </location>
</feature>
<dbReference type="eggNOG" id="COG2367">
    <property type="taxonomic scope" value="Bacteria"/>
</dbReference>
<dbReference type="SUPFAM" id="SSF56601">
    <property type="entry name" value="beta-lactamase/transpeptidase-like"/>
    <property type="match status" value="1"/>
</dbReference>
<keyword evidence="2" id="KW-0732">Signal</keyword>
<protein>
    <submittedName>
        <fullName evidence="4">Beta-lactamase class A-like protein</fullName>
    </submittedName>
</protein>
<dbReference type="InterPro" id="IPR000871">
    <property type="entry name" value="Beta-lactam_class-A"/>
</dbReference>